<feature type="compositionally biased region" description="Basic and acidic residues" evidence="12">
    <location>
        <begin position="1165"/>
        <end position="1176"/>
    </location>
</feature>
<feature type="region of interest" description="Disordered" evidence="12">
    <location>
        <begin position="837"/>
        <end position="856"/>
    </location>
</feature>
<evidence type="ECO:0000256" key="6">
    <source>
        <dbReference type="ARBA" id="ARBA00022737"/>
    </source>
</evidence>
<feature type="region of interest" description="Disordered" evidence="12">
    <location>
        <begin position="1228"/>
        <end position="1268"/>
    </location>
</feature>
<feature type="transmembrane region" description="Helical" evidence="13">
    <location>
        <begin position="673"/>
        <end position="696"/>
    </location>
</feature>
<dbReference type="GO" id="GO:0007189">
    <property type="term" value="P:adenylate cyclase-activating G protein-coupled receptor signaling pathway"/>
    <property type="evidence" value="ECO:0007669"/>
    <property type="project" value="TreeGrafter"/>
</dbReference>
<feature type="transmembrane region" description="Helical" evidence="13">
    <location>
        <begin position="627"/>
        <end position="652"/>
    </location>
</feature>
<keyword evidence="5 13" id="KW-0812">Transmembrane</keyword>
<feature type="compositionally biased region" description="Basic and acidic residues" evidence="12">
    <location>
        <begin position="1019"/>
        <end position="1029"/>
    </location>
</feature>
<comment type="caution">
    <text evidence="15">The sequence shown here is derived from an EMBL/GenBank/DDBJ whole genome shotgun (WGS) entry which is preliminary data.</text>
</comment>
<dbReference type="PANTHER" id="PTHR24372:SF82">
    <property type="entry name" value="RICKETS"/>
    <property type="match status" value="1"/>
</dbReference>
<dbReference type="VEuPathDB" id="VectorBase:HLOH_059045"/>
<feature type="compositionally biased region" description="Polar residues" evidence="12">
    <location>
        <begin position="1030"/>
        <end position="1047"/>
    </location>
</feature>
<dbReference type="InterPro" id="IPR032675">
    <property type="entry name" value="LRR_dom_sf"/>
</dbReference>
<evidence type="ECO:0000256" key="11">
    <source>
        <dbReference type="ARBA" id="ARBA00023224"/>
    </source>
</evidence>
<feature type="compositionally biased region" description="Low complexity" evidence="12">
    <location>
        <begin position="1088"/>
        <end position="1101"/>
    </location>
</feature>
<dbReference type="PRINTS" id="PR00373">
    <property type="entry name" value="GLYCHORMONER"/>
</dbReference>
<keyword evidence="9 13" id="KW-0472">Membrane</keyword>
<evidence type="ECO:0000256" key="7">
    <source>
        <dbReference type="ARBA" id="ARBA00022989"/>
    </source>
</evidence>
<feature type="transmembrane region" description="Helical" evidence="13">
    <location>
        <begin position="498"/>
        <end position="523"/>
    </location>
</feature>
<dbReference type="SUPFAM" id="SSF81321">
    <property type="entry name" value="Family A G protein-coupled receptor-like"/>
    <property type="match status" value="1"/>
</dbReference>
<keyword evidence="11" id="KW-0807">Transducer</keyword>
<dbReference type="SUPFAM" id="SSF52058">
    <property type="entry name" value="L domain-like"/>
    <property type="match status" value="1"/>
</dbReference>
<dbReference type="InterPro" id="IPR000276">
    <property type="entry name" value="GPCR_Rhodpsn"/>
</dbReference>
<dbReference type="EMBL" id="JABSTR010000006">
    <property type="protein sequence ID" value="KAH9372839.1"/>
    <property type="molecule type" value="Genomic_DNA"/>
</dbReference>
<keyword evidence="10" id="KW-0675">Receptor</keyword>
<keyword evidence="7 13" id="KW-1133">Transmembrane helix</keyword>
<feature type="compositionally biased region" description="Polar residues" evidence="12">
    <location>
        <begin position="1155"/>
        <end position="1164"/>
    </location>
</feature>
<feature type="transmembrane region" description="Helical" evidence="13">
    <location>
        <begin position="585"/>
        <end position="607"/>
    </location>
</feature>
<keyword evidence="8" id="KW-0297">G-protein coupled receptor</keyword>
<dbReference type="GO" id="GO:0009755">
    <property type="term" value="P:hormone-mediated signaling pathway"/>
    <property type="evidence" value="ECO:0007669"/>
    <property type="project" value="TreeGrafter"/>
</dbReference>
<dbReference type="InterPro" id="IPR003591">
    <property type="entry name" value="Leu-rich_rpt_typical-subtyp"/>
</dbReference>
<evidence type="ECO:0000259" key="14">
    <source>
        <dbReference type="PROSITE" id="PS50262"/>
    </source>
</evidence>
<dbReference type="GO" id="GO:0005886">
    <property type="term" value="C:plasma membrane"/>
    <property type="evidence" value="ECO:0007669"/>
    <property type="project" value="UniProtKB-SubCell"/>
</dbReference>
<evidence type="ECO:0000256" key="5">
    <source>
        <dbReference type="ARBA" id="ARBA00022692"/>
    </source>
</evidence>
<evidence type="ECO:0000256" key="4">
    <source>
        <dbReference type="ARBA" id="ARBA00022614"/>
    </source>
</evidence>
<feature type="region of interest" description="Disordered" evidence="12">
    <location>
        <begin position="1120"/>
        <end position="1201"/>
    </location>
</feature>
<dbReference type="PRINTS" id="PR00237">
    <property type="entry name" value="GPCRRHODOPSN"/>
</dbReference>
<proteinExistence type="inferred from homology"/>
<feature type="region of interest" description="Disordered" evidence="12">
    <location>
        <begin position="999"/>
        <end position="1101"/>
    </location>
</feature>
<evidence type="ECO:0000256" key="1">
    <source>
        <dbReference type="ARBA" id="ARBA00004651"/>
    </source>
</evidence>
<dbReference type="CDD" id="cd15136">
    <property type="entry name" value="7tmA_Glyco_hormone_R"/>
    <property type="match status" value="1"/>
</dbReference>
<evidence type="ECO:0000256" key="13">
    <source>
        <dbReference type="SAM" id="Phobius"/>
    </source>
</evidence>
<gene>
    <name evidence="15" type="ORF">HPB48_012744</name>
</gene>
<dbReference type="OMA" id="VPNDLCR"/>
<feature type="compositionally biased region" description="Basic residues" evidence="12">
    <location>
        <begin position="1071"/>
        <end position="1081"/>
    </location>
</feature>
<dbReference type="PROSITE" id="PS51450">
    <property type="entry name" value="LRR"/>
    <property type="match status" value="3"/>
</dbReference>
<keyword evidence="6" id="KW-0677">Repeat</keyword>
<dbReference type="InterPro" id="IPR002131">
    <property type="entry name" value="Gphrmn_rcpt_fam"/>
</dbReference>
<evidence type="ECO:0000256" key="8">
    <source>
        <dbReference type="ARBA" id="ARBA00023040"/>
    </source>
</evidence>
<feature type="transmembrane region" description="Helical" evidence="13">
    <location>
        <begin position="459"/>
        <end position="486"/>
    </location>
</feature>
<dbReference type="InterPro" id="IPR017452">
    <property type="entry name" value="GPCR_Rhodpsn_7TM"/>
</dbReference>
<evidence type="ECO:0000256" key="2">
    <source>
        <dbReference type="ARBA" id="ARBA00010663"/>
    </source>
</evidence>
<dbReference type="Pfam" id="PF00001">
    <property type="entry name" value="7tm_1"/>
    <property type="match status" value="1"/>
</dbReference>
<feature type="transmembrane region" description="Helical" evidence="13">
    <location>
        <begin position="543"/>
        <end position="564"/>
    </location>
</feature>
<dbReference type="Proteomes" id="UP000821853">
    <property type="component" value="Chromosome 4"/>
</dbReference>
<dbReference type="GO" id="GO:0016500">
    <property type="term" value="F:protein-hormone receptor activity"/>
    <property type="evidence" value="ECO:0007669"/>
    <property type="project" value="InterPro"/>
</dbReference>
<protein>
    <recommendedName>
        <fullName evidence="14">G-protein coupled receptors family 1 profile domain-containing protein</fullName>
    </recommendedName>
</protein>
<dbReference type="PROSITE" id="PS50262">
    <property type="entry name" value="G_PROTEIN_RECEP_F1_2"/>
    <property type="match status" value="1"/>
</dbReference>
<sequence length="1268" mass="141491">MRRNLIVFVYFQGFRSSFLDLSRNNLTSLDAAAFADFPGLKELRLEHNGLEWLPEDAFKGVENVTFLHLNKNRLTEVRPSEEPSFHRRLRKVWLDSNQLSQVPLGCLQSLPGLEALIISDNQIRFLGEDSFRSNGGLTLLELANNPLESFDRKTFSRLPYLKRLLVKEARGLQHFPDLNGTHSLEQIRLSRARLSSVPADLCRALPKLKILYLMSNHLTKVPNLTDCSELLILDLTYNRIESLDDSPFHSLKKLRDLNLGNNLIKRIGDTAFHGLAALQVLALQKNSIREIHPDSFVPTAKLQDLNLADNAFPAMPYRGLRGLHRLVTSGNRHLRSFPPPEAFPRIQKLYLSYSYHCCAYLQAAAGSSSDAPVVKDAVLWLKKDDIDMEKWSSLSNASGVDVFPDNITSKFQEFTHQLIKYYGEYLEDYKALYTNDEDFQFPVQCIPLPTPFMPCEDLFGWWTLRCGVWVVFLLAMLGNGLVVIVLSLGRSKMDVPRFLVCNLALADFFMGVYLGFLAVIDASTLGEFRVYGIGWQMSPGCQAAGFLGVLSSELSVYTLSVITMERNYAITHAMHLNKRLSLKHAAYIMGCGWIFALVMAVLPLVGVSDYRKFAVCLPFETEDSLTSLAYVVFLILINGVAFLILMGCYLKMYCAIRGSQAWNSNDSRIAKRMALLVFTDFLCWAPIAFFSLTAVAGLQLVSLEEAKVFTIFVLPLNSCANPFLYAIFTKQFKRDCVLICKRIEESRVTRGIGRCRHSSNFSNRHTLLGTNSAGERLTDQQAPVPCQCGLAKGVTQAPSGWKAFALRYLLCRDPDALQTDVDGYNYALARIQRTMERGGQRASSISSENFSSRSDSWRQGSIPLRLLGRGGSWAVVGRKPSQDSSLSCSRQDSSTSTVRMSRSSVSSDGAARGPSSRAGADPGRLLRASTRDKPQLCRQLAVDDTGRAAQAPPRSPPYARRRSENLCPACCRKEVPLPFKNKEFEEKFNCFYNRLAETSHEDSSEMSKEEHVVLSTDQSEQRNSVKDDTTNTSLQSESGPSGVQPGTSKDAADSEQRQEQPLPSVSEEPRKKKRSHVKKMHISVDDITSQGQKSGQGYYQTGRKVVSDNSLKKMSLKNLPLFLRSLSSHSPKGRAEGKERKLKVSSQGHLRPKSSESLPYSKSDTGIHHEEAESSFHEWSQLEPIPHDGSDADRSDSNSENDEVFLEFRARHSCCELGSRRESRALLATAEPSVEDGKSEDVAALPPGEVSPLIGAATATEDENCTEH</sequence>
<accession>A0A9J6GDG9</accession>
<dbReference type="OrthoDB" id="1883493at2759"/>
<feature type="compositionally biased region" description="Low complexity" evidence="12">
    <location>
        <begin position="843"/>
        <end position="854"/>
    </location>
</feature>
<dbReference type="InterPro" id="IPR001611">
    <property type="entry name" value="Leu-rich_rpt"/>
</dbReference>
<dbReference type="AlphaFoldDB" id="A0A9J6GDG9"/>
<evidence type="ECO:0000256" key="12">
    <source>
        <dbReference type="SAM" id="MobiDB-lite"/>
    </source>
</evidence>
<dbReference type="PANTHER" id="PTHR24372">
    <property type="entry name" value="GLYCOPROTEIN HORMONE RECEPTOR"/>
    <property type="match status" value="1"/>
</dbReference>
<dbReference type="Gene3D" id="3.80.10.10">
    <property type="entry name" value="Ribonuclease Inhibitor"/>
    <property type="match status" value="2"/>
</dbReference>
<feature type="compositionally biased region" description="Basic and acidic residues" evidence="12">
    <location>
        <begin position="1185"/>
        <end position="1197"/>
    </location>
</feature>
<dbReference type="Pfam" id="PF13855">
    <property type="entry name" value="LRR_8"/>
    <property type="match status" value="3"/>
</dbReference>
<organism evidence="15 16">
    <name type="scientific">Haemaphysalis longicornis</name>
    <name type="common">Bush tick</name>
    <dbReference type="NCBI Taxonomy" id="44386"/>
    <lineage>
        <taxon>Eukaryota</taxon>
        <taxon>Metazoa</taxon>
        <taxon>Ecdysozoa</taxon>
        <taxon>Arthropoda</taxon>
        <taxon>Chelicerata</taxon>
        <taxon>Arachnida</taxon>
        <taxon>Acari</taxon>
        <taxon>Parasitiformes</taxon>
        <taxon>Ixodida</taxon>
        <taxon>Ixodoidea</taxon>
        <taxon>Ixodidae</taxon>
        <taxon>Haemaphysalinae</taxon>
        <taxon>Haemaphysalis</taxon>
    </lineage>
</organism>
<feature type="region of interest" description="Disordered" evidence="12">
    <location>
        <begin position="877"/>
        <end position="962"/>
    </location>
</feature>
<keyword evidence="16" id="KW-1185">Reference proteome</keyword>
<evidence type="ECO:0000256" key="10">
    <source>
        <dbReference type="ARBA" id="ARBA00023170"/>
    </source>
</evidence>
<feature type="compositionally biased region" description="Basic and acidic residues" evidence="12">
    <location>
        <begin position="999"/>
        <end position="1012"/>
    </location>
</feature>
<evidence type="ECO:0000256" key="9">
    <source>
        <dbReference type="ARBA" id="ARBA00023136"/>
    </source>
</evidence>
<reference evidence="15 16" key="1">
    <citation type="journal article" date="2020" name="Cell">
        <title>Large-Scale Comparative Analyses of Tick Genomes Elucidate Their Genetic Diversity and Vector Capacities.</title>
        <authorList>
            <consortium name="Tick Genome and Microbiome Consortium (TIGMIC)"/>
            <person name="Jia N."/>
            <person name="Wang J."/>
            <person name="Shi W."/>
            <person name="Du L."/>
            <person name="Sun Y."/>
            <person name="Zhan W."/>
            <person name="Jiang J.F."/>
            <person name="Wang Q."/>
            <person name="Zhang B."/>
            <person name="Ji P."/>
            <person name="Bell-Sakyi L."/>
            <person name="Cui X.M."/>
            <person name="Yuan T.T."/>
            <person name="Jiang B.G."/>
            <person name="Yang W.F."/>
            <person name="Lam T.T."/>
            <person name="Chang Q.C."/>
            <person name="Ding S.J."/>
            <person name="Wang X.J."/>
            <person name="Zhu J.G."/>
            <person name="Ruan X.D."/>
            <person name="Zhao L."/>
            <person name="Wei J.T."/>
            <person name="Ye R.Z."/>
            <person name="Que T.C."/>
            <person name="Du C.H."/>
            <person name="Zhou Y.H."/>
            <person name="Cheng J.X."/>
            <person name="Dai P.F."/>
            <person name="Guo W.B."/>
            <person name="Han X.H."/>
            <person name="Huang E.J."/>
            <person name="Li L.F."/>
            <person name="Wei W."/>
            <person name="Gao Y.C."/>
            <person name="Liu J.Z."/>
            <person name="Shao H.Z."/>
            <person name="Wang X."/>
            <person name="Wang C.C."/>
            <person name="Yang T.C."/>
            <person name="Huo Q.B."/>
            <person name="Li W."/>
            <person name="Chen H.Y."/>
            <person name="Chen S.E."/>
            <person name="Zhou L.G."/>
            <person name="Ni X.B."/>
            <person name="Tian J.H."/>
            <person name="Sheng Y."/>
            <person name="Liu T."/>
            <person name="Pan Y.S."/>
            <person name="Xia L.Y."/>
            <person name="Li J."/>
            <person name="Zhao F."/>
            <person name="Cao W.C."/>
        </authorList>
    </citation>
    <scope>NUCLEOTIDE SEQUENCE [LARGE SCALE GENOMIC DNA]</scope>
    <source>
        <strain evidence="15">HaeL-2018</strain>
    </source>
</reference>
<comment type="similarity">
    <text evidence="2">Belongs to the G-protein coupled receptor 1 family.</text>
</comment>
<evidence type="ECO:0000256" key="3">
    <source>
        <dbReference type="ARBA" id="ARBA00022475"/>
    </source>
</evidence>
<dbReference type="FunFam" id="1.20.1070.10:FF:000156">
    <property type="entry name" value="Lutropin-choriogonadotropic hormone receptor"/>
    <property type="match status" value="1"/>
</dbReference>
<dbReference type="SMART" id="SM00369">
    <property type="entry name" value="LRR_TYP"/>
    <property type="match status" value="11"/>
</dbReference>
<comment type="subcellular location">
    <subcellularLocation>
        <location evidence="1">Cell membrane</location>
        <topology evidence="1">Multi-pass membrane protein</topology>
    </subcellularLocation>
</comment>
<name>A0A9J6GDG9_HAELO</name>
<keyword evidence="3" id="KW-1003">Cell membrane</keyword>
<evidence type="ECO:0000313" key="15">
    <source>
        <dbReference type="EMBL" id="KAH9372839.1"/>
    </source>
</evidence>
<dbReference type="Gene3D" id="1.20.1070.10">
    <property type="entry name" value="Rhodopsin 7-helix transmembrane proteins"/>
    <property type="match status" value="1"/>
</dbReference>
<evidence type="ECO:0000313" key="16">
    <source>
        <dbReference type="Proteomes" id="UP000821853"/>
    </source>
</evidence>
<feature type="compositionally biased region" description="Low complexity" evidence="12">
    <location>
        <begin position="882"/>
        <end position="921"/>
    </location>
</feature>
<feature type="domain" description="G-protein coupled receptors family 1 profile" evidence="14">
    <location>
        <begin position="478"/>
        <end position="725"/>
    </location>
</feature>
<dbReference type="GO" id="GO:0008528">
    <property type="term" value="F:G protein-coupled peptide receptor activity"/>
    <property type="evidence" value="ECO:0007669"/>
    <property type="project" value="TreeGrafter"/>
</dbReference>
<keyword evidence="4" id="KW-0433">Leucine-rich repeat</keyword>